<organism evidence="1 2">
    <name type="scientific">Carboxydothermus pertinax</name>
    <dbReference type="NCBI Taxonomy" id="870242"/>
    <lineage>
        <taxon>Bacteria</taxon>
        <taxon>Bacillati</taxon>
        <taxon>Bacillota</taxon>
        <taxon>Clostridia</taxon>
        <taxon>Thermoanaerobacterales</taxon>
        <taxon>Thermoanaerobacteraceae</taxon>
        <taxon>Carboxydothermus</taxon>
    </lineage>
</organism>
<sequence>MLILLCRSPMVLKDLASFLFNNTQEVNKNVLYKFAELLGVEVLAISTFEDSLLKTIINNFMDLIGKKTQVLTLDLNPNLKTIEFIFWRFNFGGFREKKLKALSNIILTELNQLKDNLKENTP</sequence>
<dbReference type="Proteomes" id="UP000187485">
    <property type="component" value="Unassembled WGS sequence"/>
</dbReference>
<dbReference type="AlphaFoldDB" id="A0A1L8CTX5"/>
<gene>
    <name evidence="1" type="ORF">cpu_08090</name>
</gene>
<evidence type="ECO:0000313" key="1">
    <source>
        <dbReference type="EMBL" id="GAV22299.1"/>
    </source>
</evidence>
<dbReference type="EMBL" id="BDJK01000011">
    <property type="protein sequence ID" value="GAV22299.1"/>
    <property type="molecule type" value="Genomic_DNA"/>
</dbReference>
<protein>
    <submittedName>
        <fullName evidence="1">Uncharacterized protein</fullName>
    </submittedName>
</protein>
<dbReference type="STRING" id="870242.cpu_08090"/>
<proteinExistence type="predicted"/>
<accession>A0A1L8CTX5</accession>
<evidence type="ECO:0000313" key="2">
    <source>
        <dbReference type="Proteomes" id="UP000187485"/>
    </source>
</evidence>
<comment type="caution">
    <text evidence="1">The sequence shown here is derived from an EMBL/GenBank/DDBJ whole genome shotgun (WGS) entry which is preliminary data.</text>
</comment>
<name>A0A1L8CTX5_9THEO</name>
<dbReference type="OrthoDB" id="9904766at2"/>
<dbReference type="RefSeq" id="WP_075858785.1">
    <property type="nucleotide sequence ID" value="NZ_BDJK01000011.1"/>
</dbReference>
<reference evidence="2" key="1">
    <citation type="submission" date="2016-12" db="EMBL/GenBank/DDBJ databases">
        <title>Draft Genome Sequences od Carboxydothermus pertinax and islandicus, Hydrogenogenic Carboxydotrophic Bacteria.</title>
        <authorList>
            <person name="Fukuyama Y."/>
            <person name="Ohmae K."/>
            <person name="Yoneda Y."/>
            <person name="Yoshida T."/>
            <person name="Sako Y."/>
        </authorList>
    </citation>
    <scope>NUCLEOTIDE SEQUENCE [LARGE SCALE GENOMIC DNA]</scope>
    <source>
        <strain evidence="2">Ug1</strain>
    </source>
</reference>
<keyword evidence="2" id="KW-1185">Reference proteome</keyword>